<dbReference type="PROSITE" id="PS50004">
    <property type="entry name" value="C2"/>
    <property type="match status" value="1"/>
</dbReference>
<dbReference type="InterPro" id="IPR001936">
    <property type="entry name" value="RasGAP_dom"/>
</dbReference>
<dbReference type="Proteomes" id="UP000664169">
    <property type="component" value="Unassembled WGS sequence"/>
</dbReference>
<evidence type="ECO:0008006" key="7">
    <source>
        <dbReference type="Google" id="ProtNLM"/>
    </source>
</evidence>
<evidence type="ECO:0000259" key="3">
    <source>
        <dbReference type="PROSITE" id="PS50004"/>
    </source>
</evidence>
<proteinExistence type="predicted"/>
<organism evidence="5 6">
    <name type="scientific">Gomphillus americanus</name>
    <dbReference type="NCBI Taxonomy" id="1940652"/>
    <lineage>
        <taxon>Eukaryota</taxon>
        <taxon>Fungi</taxon>
        <taxon>Dikarya</taxon>
        <taxon>Ascomycota</taxon>
        <taxon>Pezizomycotina</taxon>
        <taxon>Lecanoromycetes</taxon>
        <taxon>OSLEUM clade</taxon>
        <taxon>Ostropomycetidae</taxon>
        <taxon>Ostropales</taxon>
        <taxon>Graphidaceae</taxon>
        <taxon>Gomphilloideae</taxon>
        <taxon>Gomphillus</taxon>
    </lineage>
</organism>
<comment type="caution">
    <text evidence="5">The sequence shown here is derived from an EMBL/GenBank/DDBJ whole genome shotgun (WGS) entry which is preliminary data.</text>
</comment>
<dbReference type="CDD" id="cd05137">
    <property type="entry name" value="RasGAP_CLA2_BUD2"/>
    <property type="match status" value="1"/>
</dbReference>
<feature type="region of interest" description="Disordered" evidence="2">
    <location>
        <begin position="1119"/>
        <end position="1397"/>
    </location>
</feature>
<feature type="compositionally biased region" description="Low complexity" evidence="2">
    <location>
        <begin position="77"/>
        <end position="94"/>
    </location>
</feature>
<dbReference type="OrthoDB" id="775356at2759"/>
<dbReference type="InterPro" id="IPR000008">
    <property type="entry name" value="C2_dom"/>
</dbReference>
<feature type="compositionally biased region" description="Polar residues" evidence="2">
    <location>
        <begin position="16"/>
        <end position="27"/>
    </location>
</feature>
<feature type="compositionally biased region" description="Basic and acidic residues" evidence="2">
    <location>
        <begin position="1298"/>
        <end position="1375"/>
    </location>
</feature>
<feature type="compositionally biased region" description="Polar residues" evidence="2">
    <location>
        <begin position="1161"/>
        <end position="1210"/>
    </location>
</feature>
<dbReference type="GO" id="GO:0005096">
    <property type="term" value="F:GTPase activator activity"/>
    <property type="evidence" value="ECO:0007669"/>
    <property type="project" value="UniProtKB-KW"/>
</dbReference>
<reference evidence="5" key="1">
    <citation type="submission" date="2021-03" db="EMBL/GenBank/DDBJ databases">
        <authorList>
            <person name="Tagirdzhanova G."/>
        </authorList>
    </citation>
    <scope>NUCLEOTIDE SEQUENCE</scope>
</reference>
<evidence type="ECO:0000259" key="4">
    <source>
        <dbReference type="PROSITE" id="PS50018"/>
    </source>
</evidence>
<feature type="compositionally biased region" description="Polar residues" evidence="2">
    <location>
        <begin position="142"/>
        <end position="160"/>
    </location>
</feature>
<dbReference type="Gene3D" id="1.10.506.10">
    <property type="entry name" value="GTPase Activation - p120gap, domain 1"/>
    <property type="match status" value="1"/>
</dbReference>
<keyword evidence="6" id="KW-1185">Reference proteome</keyword>
<dbReference type="InterPro" id="IPR035892">
    <property type="entry name" value="C2_domain_sf"/>
</dbReference>
<feature type="compositionally biased region" description="Basic and acidic residues" evidence="2">
    <location>
        <begin position="1248"/>
        <end position="1258"/>
    </location>
</feature>
<dbReference type="PANTHER" id="PTHR10194:SF60">
    <property type="entry name" value="RAS GTPASE-ACTIVATING PROTEIN RASKOL"/>
    <property type="match status" value="1"/>
</dbReference>
<dbReference type="Gene3D" id="2.30.29.30">
    <property type="entry name" value="Pleckstrin-homology domain (PH domain)/Phosphotyrosine-binding domain (PTB)"/>
    <property type="match status" value="1"/>
</dbReference>
<dbReference type="InterPro" id="IPR039360">
    <property type="entry name" value="Ras_GTPase"/>
</dbReference>
<feature type="compositionally biased region" description="Basic and acidic residues" evidence="2">
    <location>
        <begin position="104"/>
        <end position="137"/>
    </location>
</feature>
<name>A0A8H3FTQ4_9LECA</name>
<feature type="compositionally biased region" description="Polar residues" evidence="2">
    <location>
        <begin position="1276"/>
        <end position="1297"/>
    </location>
</feature>
<feature type="domain" description="Ras-GAP" evidence="4">
    <location>
        <begin position="738"/>
        <end position="973"/>
    </location>
</feature>
<evidence type="ECO:0000256" key="1">
    <source>
        <dbReference type="ARBA" id="ARBA00022468"/>
    </source>
</evidence>
<dbReference type="InterPro" id="IPR008936">
    <property type="entry name" value="Rho_GTPase_activation_prot"/>
</dbReference>
<feature type="compositionally biased region" description="Low complexity" evidence="2">
    <location>
        <begin position="1140"/>
        <end position="1156"/>
    </location>
</feature>
<dbReference type="Pfam" id="PF00616">
    <property type="entry name" value="RasGAP"/>
    <property type="match status" value="2"/>
</dbReference>
<dbReference type="Pfam" id="PF00168">
    <property type="entry name" value="C2"/>
    <property type="match status" value="1"/>
</dbReference>
<dbReference type="PANTHER" id="PTHR10194">
    <property type="entry name" value="RAS GTPASE-ACTIVATING PROTEINS"/>
    <property type="match status" value="1"/>
</dbReference>
<feature type="region of interest" description="Disordered" evidence="2">
    <location>
        <begin position="1"/>
        <end position="160"/>
    </location>
</feature>
<dbReference type="InterPro" id="IPR011993">
    <property type="entry name" value="PH-like_dom_sf"/>
</dbReference>
<accession>A0A8H3FTQ4</accession>
<feature type="compositionally biased region" description="Polar residues" evidence="2">
    <location>
        <begin position="56"/>
        <end position="71"/>
    </location>
</feature>
<keyword evidence="1" id="KW-0343">GTPase activation</keyword>
<evidence type="ECO:0000313" key="5">
    <source>
        <dbReference type="EMBL" id="CAF9930586.1"/>
    </source>
</evidence>
<dbReference type="SMART" id="SM00239">
    <property type="entry name" value="C2"/>
    <property type="match status" value="1"/>
</dbReference>
<evidence type="ECO:0000313" key="6">
    <source>
        <dbReference type="Proteomes" id="UP000664169"/>
    </source>
</evidence>
<evidence type="ECO:0000256" key="2">
    <source>
        <dbReference type="SAM" id="MobiDB-lite"/>
    </source>
</evidence>
<gene>
    <name evidence="5" type="ORF">GOMPHAMPRED_005680</name>
</gene>
<dbReference type="EMBL" id="CAJPDQ010000036">
    <property type="protein sequence ID" value="CAF9930586.1"/>
    <property type="molecule type" value="Genomic_DNA"/>
</dbReference>
<dbReference type="PROSITE" id="PS50018">
    <property type="entry name" value="RAS_GTPASE_ACTIV_2"/>
    <property type="match status" value="1"/>
</dbReference>
<dbReference type="Gene3D" id="2.60.40.150">
    <property type="entry name" value="C2 domain"/>
    <property type="match status" value="1"/>
</dbReference>
<sequence length="1397" mass="156334">MQRKANKRFSVVYDSQPISSASFTVGSDSGLVRGTSKRSSNKDRKAQVSESGEDIQATSTRPVTPESSITTLVHADSATSNGTSNSPSNPPTANLRSQTSRLGGSKDRLVVKTEGKPRLRTRTSDERARKELFENKVRNRMGSVNASHTNAQQSVSVDPNSSIGFPSIISASPAAQQKRSAMKSPSRPLSPANDGDITIQPGLPSPNNDIERMIQLMKTTAGRMHGILFFRLSKMGPWSSGYCAINVASGTLIYQMKGDVSHAKTLIPDLRGCTVRTQIDPETKSHFLEIASKTSDFHVHLKPHVSETIESWLAALLCWQPLNPKNTRAMNSIDAAITTRPTVRQSIINPRRNSGMNLLRDATIIKVGKMLYWDRDIRTSDLVASTQRISTYAQQRGASGTAWRKVSCTLQENGLLKLYGEPETTLIHQIPLSALMRFAIQRLHPTVMEDEYCLAIYPQYRANNAVDLNLSYPIFLSLDTRIVFEVWFVLLRAFTTPELYGPEQSSVRASVDLSTPDPNRHISSFDQLFRVERVLSLRIIEAKTFASPQENVESDGKITGRVRGSNNTSFAVGDYYAEVRIDGEIRGRTAVKTNTGNPFWREDYEFYDLPPVIKSAVVTTKSRNRSLKDWIAISDGKFDSTLPETDHLGLIRDIRVSPMDATIGYVKLQLEGFDRGKHTEQWWNLLNDQNEIVGEILMRIRVDEAVVLMSKHYESVFATLCKFTTGLTQQIAFAVPIEYNKLYETLLNIFQFSGHASEWLMSLVEDEIDGIHKDTPAAPRYRYSRRIALKDAHDSGLERELTLRDQGKNATQEANLLFRGNSLLTKALDLHMRRLGKEFLEETLGERIRDIDESNPDCEVDPNRIKQNEDLPRNWRNLIALTESFWIAIKGTIGRCPAELRVIFRHIRACADDRYGAFLRNIKYSSVSGFLFLRFFCPSVLNPKLFGLLKDHPRPRALRTLTFIAKSLQCLANLSTFGNKEPWMEPMNQFINSHRQEFKDYVDQICTISTDESASRTPPSYATPQTILSRLPPTAKEGFPSLPYLIDQARELATLTNGWIEATGDNRPTVQDGEDIAAFDRLCYIIRELTSTTLNRAKRADQPSGAVDDNLEGVAETYDRRTRSSLYQEADPSSPKPESHPTSPTSPISPISLPPHVVHHFQTSEGYQSTSTRNSSQISLPSNTEALPSQPDTGGRTSPSADSTAVSVLQSPIGWDPSEHESTEQFPTHAISWDKSGAGNDGVLGRANLREDDSDATRQDQALTARTTEADGFASVTDSTIIESSGSPRSPFTMSISTHDDKNSTSPREGGRKFPDVWGFRRKDKEREKDKTDSNVDMLARSERPSLTIDKRGTLTKRDRERDKREREKEVRELLENSGALKDGKDSESKGKGKLRK</sequence>
<protein>
    <recommendedName>
        <fullName evidence="7">GTPase activating protein</fullName>
    </recommendedName>
</protein>
<dbReference type="SMART" id="SM00323">
    <property type="entry name" value="RasGAP"/>
    <property type="match status" value="1"/>
</dbReference>
<dbReference type="SUPFAM" id="SSF48350">
    <property type="entry name" value="GTPase activation domain, GAP"/>
    <property type="match status" value="1"/>
</dbReference>
<feature type="compositionally biased region" description="Basic and acidic residues" evidence="2">
    <location>
        <begin position="1382"/>
        <end position="1391"/>
    </location>
</feature>
<feature type="region of interest" description="Disordered" evidence="2">
    <location>
        <begin position="172"/>
        <end position="209"/>
    </location>
</feature>
<feature type="domain" description="C2" evidence="3">
    <location>
        <begin position="514"/>
        <end position="683"/>
    </location>
</feature>
<dbReference type="SUPFAM" id="SSF49562">
    <property type="entry name" value="C2 domain (Calcium/lipid-binding domain, CaLB)"/>
    <property type="match status" value="1"/>
</dbReference>